<dbReference type="PROSITE" id="PS50081">
    <property type="entry name" value="ZF_DAG_PE_2"/>
    <property type="match status" value="1"/>
</dbReference>
<feature type="non-terminal residue" evidence="5">
    <location>
        <position position="1"/>
    </location>
</feature>
<evidence type="ECO:0000259" key="4">
    <source>
        <dbReference type="PROSITE" id="PS50081"/>
    </source>
</evidence>
<keyword evidence="6" id="KW-1185">Reference proteome</keyword>
<feature type="domain" description="C2" evidence="3">
    <location>
        <begin position="1"/>
        <end position="77"/>
    </location>
</feature>
<keyword evidence="2" id="KW-0862">Zinc</keyword>
<dbReference type="CDD" id="cd20825">
    <property type="entry name" value="C1_PDZD8"/>
    <property type="match status" value="1"/>
</dbReference>
<dbReference type="SUPFAM" id="SSF57889">
    <property type="entry name" value="Cysteine-rich domain"/>
    <property type="match status" value="1"/>
</dbReference>
<comment type="caution">
    <text evidence="5">The sequence shown here is derived from an EMBL/GenBank/DDBJ whole genome shotgun (WGS) entry which is preliminary data.</text>
</comment>
<dbReference type="InterPro" id="IPR039275">
    <property type="entry name" value="PDZD8"/>
</dbReference>
<dbReference type="PROSITE" id="PS00479">
    <property type="entry name" value="ZF_DAG_PE_1"/>
    <property type="match status" value="1"/>
</dbReference>
<dbReference type="Gene3D" id="2.60.40.150">
    <property type="entry name" value="C2 domain"/>
    <property type="match status" value="1"/>
</dbReference>
<dbReference type="InterPro" id="IPR002219">
    <property type="entry name" value="PKC_DAG/PE"/>
</dbReference>
<dbReference type="SMART" id="SM00109">
    <property type="entry name" value="C1"/>
    <property type="match status" value="1"/>
</dbReference>
<dbReference type="PANTHER" id="PTHR21519">
    <property type="entry name" value="PDZ DOMAIN-CONTAINING PROTEIN 8"/>
    <property type="match status" value="1"/>
</dbReference>
<name>A0A8S4A897_9EUPU</name>
<dbReference type="InterPro" id="IPR035892">
    <property type="entry name" value="C2_domain_sf"/>
</dbReference>
<dbReference type="EMBL" id="CAJHNH020008537">
    <property type="protein sequence ID" value="CAG5136478.1"/>
    <property type="molecule type" value="Genomic_DNA"/>
</dbReference>
<dbReference type="Pfam" id="PF00130">
    <property type="entry name" value="C1_1"/>
    <property type="match status" value="1"/>
</dbReference>
<evidence type="ECO:0000259" key="3">
    <source>
        <dbReference type="PROSITE" id="PS50004"/>
    </source>
</evidence>
<evidence type="ECO:0000256" key="1">
    <source>
        <dbReference type="ARBA" id="ARBA00022723"/>
    </source>
</evidence>
<feature type="domain" description="Phorbol-ester/DAG-type" evidence="4">
    <location>
        <begin position="179"/>
        <end position="229"/>
    </location>
</feature>
<dbReference type="GO" id="GO:0051560">
    <property type="term" value="P:mitochondrial calcium ion homeostasis"/>
    <property type="evidence" value="ECO:0007669"/>
    <property type="project" value="InterPro"/>
</dbReference>
<dbReference type="PROSITE" id="PS50004">
    <property type="entry name" value="C2"/>
    <property type="match status" value="1"/>
</dbReference>
<dbReference type="AlphaFoldDB" id="A0A8S4A897"/>
<dbReference type="GO" id="GO:0046872">
    <property type="term" value="F:metal ion binding"/>
    <property type="evidence" value="ECO:0007669"/>
    <property type="project" value="UniProtKB-KW"/>
</dbReference>
<gene>
    <name evidence="5" type="ORF">CUNI_LOCUS22036</name>
</gene>
<feature type="non-terminal residue" evidence="5">
    <location>
        <position position="267"/>
    </location>
</feature>
<protein>
    <submittedName>
        <fullName evidence="5">Uncharacterized protein</fullName>
    </submittedName>
</protein>
<dbReference type="Pfam" id="PF00168">
    <property type="entry name" value="C2"/>
    <property type="match status" value="1"/>
</dbReference>
<sequence length="267" mass="30435">GRRTTFRTASVNPQWNHKFIFSVDSSVSYLNICLWSKGGDRTDKSEMISSTKQDVLLGYVSLHLDEIFLHSLVTLNGTMYDRVKLKHGHFKTEDELVKTWSVHKGWDPNQMYGDISLAFHYVPTDLTQEQRRLLSGSKTASVKLQSELFERYKADEDEQGKPSPARIPEDLKRDLNEGHHQFDNTTFMTATFCDYCGKKIWMKEAFKCQTCNMACHKKCLVKCLVNTVCTDAGAKKRSSVEEAWEPLATTGKLKRPVVADEVVKNLG</sequence>
<dbReference type="InterPro" id="IPR046349">
    <property type="entry name" value="C1-like_sf"/>
</dbReference>
<dbReference type="GO" id="GO:1990456">
    <property type="term" value="P:mitochondrion-endoplasmic reticulum membrane tethering"/>
    <property type="evidence" value="ECO:0007669"/>
    <property type="project" value="InterPro"/>
</dbReference>
<accession>A0A8S4A897</accession>
<dbReference type="OrthoDB" id="10004596at2759"/>
<dbReference type="InterPro" id="IPR000008">
    <property type="entry name" value="C2_dom"/>
</dbReference>
<evidence type="ECO:0000256" key="2">
    <source>
        <dbReference type="ARBA" id="ARBA00022833"/>
    </source>
</evidence>
<proteinExistence type="predicted"/>
<evidence type="ECO:0000313" key="5">
    <source>
        <dbReference type="EMBL" id="CAG5136478.1"/>
    </source>
</evidence>
<organism evidence="5 6">
    <name type="scientific">Candidula unifasciata</name>
    <dbReference type="NCBI Taxonomy" id="100452"/>
    <lineage>
        <taxon>Eukaryota</taxon>
        <taxon>Metazoa</taxon>
        <taxon>Spiralia</taxon>
        <taxon>Lophotrochozoa</taxon>
        <taxon>Mollusca</taxon>
        <taxon>Gastropoda</taxon>
        <taxon>Heterobranchia</taxon>
        <taxon>Euthyneura</taxon>
        <taxon>Panpulmonata</taxon>
        <taxon>Eupulmonata</taxon>
        <taxon>Stylommatophora</taxon>
        <taxon>Helicina</taxon>
        <taxon>Helicoidea</taxon>
        <taxon>Geomitridae</taxon>
        <taxon>Candidula</taxon>
    </lineage>
</organism>
<evidence type="ECO:0000313" key="6">
    <source>
        <dbReference type="Proteomes" id="UP000678393"/>
    </source>
</evidence>
<reference evidence="5" key="1">
    <citation type="submission" date="2021-04" db="EMBL/GenBank/DDBJ databases">
        <authorList>
            <consortium name="Molecular Ecology Group"/>
        </authorList>
    </citation>
    <scope>NUCLEOTIDE SEQUENCE</scope>
</reference>
<keyword evidence="1" id="KW-0479">Metal-binding</keyword>
<dbReference type="GO" id="GO:0005739">
    <property type="term" value="C:mitochondrion"/>
    <property type="evidence" value="ECO:0007669"/>
    <property type="project" value="GOC"/>
</dbReference>
<dbReference type="SUPFAM" id="SSF49562">
    <property type="entry name" value="C2 domain (Calcium/lipid-binding domain, CaLB)"/>
    <property type="match status" value="1"/>
</dbReference>
<dbReference type="Gene3D" id="3.30.60.20">
    <property type="match status" value="1"/>
</dbReference>
<dbReference type="Proteomes" id="UP000678393">
    <property type="component" value="Unassembled WGS sequence"/>
</dbReference>
<dbReference type="GO" id="GO:0044233">
    <property type="term" value="C:mitochondria-associated endoplasmic reticulum membrane contact site"/>
    <property type="evidence" value="ECO:0007669"/>
    <property type="project" value="InterPro"/>
</dbReference>
<dbReference type="PANTHER" id="PTHR21519:SF1">
    <property type="entry name" value="PDZ DOMAIN-CONTAINING PROTEIN 8"/>
    <property type="match status" value="1"/>
</dbReference>